<reference evidence="3" key="1">
    <citation type="submission" date="2023-07" db="EMBL/GenBank/DDBJ databases">
        <authorList>
            <person name="Colorado M.A."/>
            <person name="Villamil L.M."/>
            <person name="Melo J.F."/>
            <person name="Rodriguez J.A."/>
            <person name="Ruiz R.Y."/>
        </authorList>
    </citation>
    <scope>NUCLEOTIDE SEQUENCE [LARGE SCALE GENOMIC DNA]</scope>
    <source>
        <strain evidence="3">C33</strain>
    </source>
</reference>
<dbReference type="EMBL" id="JAVIKH010000007">
    <property type="protein sequence ID" value="MDX8336145.1"/>
    <property type="molecule type" value="Genomic_DNA"/>
</dbReference>
<accession>A0ABU4WCN0</accession>
<feature type="domain" description="Transposase IS801/IS1294" evidence="1">
    <location>
        <begin position="32"/>
        <end position="93"/>
    </location>
</feature>
<dbReference type="Pfam" id="PF04986">
    <property type="entry name" value="Y2_Tnp"/>
    <property type="match status" value="1"/>
</dbReference>
<comment type="caution">
    <text evidence="2">The sequence shown here is derived from an EMBL/GenBank/DDBJ whole genome shotgun (WGS) entry which is preliminary data.</text>
</comment>
<protein>
    <submittedName>
        <fullName evidence="2">Transposase</fullName>
    </submittedName>
</protein>
<dbReference type="RefSeq" id="WP_320313549.1">
    <property type="nucleotide sequence ID" value="NZ_JAVIKH010000007.1"/>
</dbReference>
<keyword evidence="3" id="KW-1185">Reference proteome</keyword>
<organism evidence="2 3">
    <name type="scientific">Candidatus Cetobacterium colombiensis</name>
    <dbReference type="NCBI Taxonomy" id="3073100"/>
    <lineage>
        <taxon>Bacteria</taxon>
        <taxon>Fusobacteriati</taxon>
        <taxon>Fusobacteriota</taxon>
        <taxon>Fusobacteriia</taxon>
        <taxon>Fusobacteriales</taxon>
        <taxon>Fusobacteriaceae</taxon>
        <taxon>Cetobacterium</taxon>
    </lineage>
</organism>
<dbReference type="InterPro" id="IPR007069">
    <property type="entry name" value="Transposase_32"/>
</dbReference>
<evidence type="ECO:0000313" key="3">
    <source>
        <dbReference type="Proteomes" id="UP001279681"/>
    </source>
</evidence>
<dbReference type="Proteomes" id="UP001279681">
    <property type="component" value="Unassembled WGS sequence"/>
</dbReference>
<proteinExistence type="predicted"/>
<evidence type="ECO:0000259" key="1">
    <source>
        <dbReference type="Pfam" id="PF04986"/>
    </source>
</evidence>
<gene>
    <name evidence="2" type="ORF">RFV38_06515</name>
</gene>
<sequence>MDRARLTDLANAAYQALKYSFKKLGIHSFALIINIHIFARNLDWNPHIHCILTFGGYDKNQKWKNIKTIPYPVLKKSWQKCSLDIIAKYAKDNNHRNLKNKISLCYQKYKKINNIFEIAKYIGRF</sequence>
<name>A0ABU4WCN0_9FUSO</name>
<evidence type="ECO:0000313" key="2">
    <source>
        <dbReference type="EMBL" id="MDX8336145.1"/>
    </source>
</evidence>